<reference evidence="6 7" key="1">
    <citation type="submission" date="2022-04" db="EMBL/GenBank/DDBJ databases">
        <title>Diverse halophilic archaea isolated from saline environments.</title>
        <authorList>
            <person name="Cui H.-L."/>
        </authorList>
    </citation>
    <scope>NUCLEOTIDE SEQUENCE [LARGE SCALE GENOMIC DNA]</scope>
    <source>
        <strain evidence="6 7">XZYJT49</strain>
    </source>
</reference>
<comment type="similarity">
    <text evidence="3">Belongs to the peptidase M24B family.</text>
</comment>
<dbReference type="GO" id="GO:0016787">
    <property type="term" value="F:hydrolase activity"/>
    <property type="evidence" value="ECO:0007669"/>
    <property type="project" value="UniProtKB-KW"/>
</dbReference>
<dbReference type="Gene3D" id="3.90.230.10">
    <property type="entry name" value="Creatinase/methionine aminopeptidase superfamily"/>
    <property type="match status" value="1"/>
</dbReference>
<dbReference type="PANTHER" id="PTHR46112:SF2">
    <property type="entry name" value="XAA-PRO AMINOPEPTIDASE P-RELATED"/>
    <property type="match status" value="1"/>
</dbReference>
<gene>
    <name evidence="6" type="ORF">M0R89_18165</name>
</gene>
<dbReference type="InterPro" id="IPR000994">
    <property type="entry name" value="Pept_M24"/>
</dbReference>
<dbReference type="InterPro" id="IPR029149">
    <property type="entry name" value="Creatin/AminoP/Spt16_N"/>
</dbReference>
<dbReference type="AlphaFoldDB" id="A0A8U0HUM3"/>
<dbReference type="InterPro" id="IPR000587">
    <property type="entry name" value="Creatinase_N"/>
</dbReference>
<keyword evidence="1 3" id="KW-0479">Metal-binding</keyword>
<keyword evidence="2" id="KW-0378">Hydrolase</keyword>
<dbReference type="EMBL" id="CP096659">
    <property type="protein sequence ID" value="UPV74443.1"/>
    <property type="molecule type" value="Genomic_DNA"/>
</dbReference>
<protein>
    <submittedName>
        <fullName evidence="6">Xaa-Pro peptidase family protein</fullName>
    </submittedName>
</protein>
<dbReference type="InterPro" id="IPR036005">
    <property type="entry name" value="Creatinase/aminopeptidase-like"/>
</dbReference>
<evidence type="ECO:0000256" key="1">
    <source>
        <dbReference type="ARBA" id="ARBA00022723"/>
    </source>
</evidence>
<dbReference type="InterPro" id="IPR001131">
    <property type="entry name" value="Peptidase_M24B_aminopep-P_CS"/>
</dbReference>
<dbReference type="RefSeq" id="WP_248650488.1">
    <property type="nucleotide sequence ID" value="NZ_CP096659.1"/>
</dbReference>
<sequence length="391" mass="42624">MNPDLSPLADALAEAEVDGYLLDADSGESDQLYLSGFDAPDPFVTLYTPEETALLVSGLEYGRATEESRADEVARLSDYGFQEKVGEYGRTEGKHRVVAEFLDDYGVESVAAPERFPLGTADGVREQGVSVEVLDEDVVTEIRAVKTDEEVEHVHAAQRANEAAMRAAEELLESATVEDGVLYRDGEQLTSERVKEEIEVTLLRHGCALDETIVACGADAAGPHNRGSGPLRADETIVIDIFPRDKSTKYHGDMTRTFVKGEASEEVRRRYDLTREAFEAALDAVEPGATGKEVHDAVCDVYEREGYDTLRSDPAADTGFIHSTGHGIGLDVHELPRVSPEGGELKPGHVVTIEPGLYDPEVGGIRIEDLVVVTEDGYENLTDYPIRLELA</sequence>
<dbReference type="InterPro" id="IPR050659">
    <property type="entry name" value="Peptidase_M24B"/>
</dbReference>
<accession>A0A8U0HUM3</accession>
<dbReference type="PROSITE" id="PS00491">
    <property type="entry name" value="PROLINE_PEPTIDASE"/>
    <property type="match status" value="1"/>
</dbReference>
<dbReference type="GeneID" id="72187166"/>
<dbReference type="Pfam" id="PF01321">
    <property type="entry name" value="Creatinase_N"/>
    <property type="match status" value="1"/>
</dbReference>
<organism evidence="6 7">
    <name type="scientific">Halorussus limi</name>
    <dbReference type="NCBI Taxonomy" id="2938695"/>
    <lineage>
        <taxon>Archaea</taxon>
        <taxon>Methanobacteriati</taxon>
        <taxon>Methanobacteriota</taxon>
        <taxon>Stenosarchaea group</taxon>
        <taxon>Halobacteria</taxon>
        <taxon>Halobacteriales</taxon>
        <taxon>Haladaptataceae</taxon>
        <taxon>Halorussus</taxon>
    </lineage>
</organism>
<evidence type="ECO:0000259" key="4">
    <source>
        <dbReference type="Pfam" id="PF00557"/>
    </source>
</evidence>
<feature type="domain" description="Creatinase N-terminal" evidence="5">
    <location>
        <begin position="8"/>
        <end position="135"/>
    </location>
</feature>
<evidence type="ECO:0000256" key="2">
    <source>
        <dbReference type="ARBA" id="ARBA00022801"/>
    </source>
</evidence>
<evidence type="ECO:0000313" key="7">
    <source>
        <dbReference type="Proteomes" id="UP000830729"/>
    </source>
</evidence>
<dbReference type="SUPFAM" id="SSF53092">
    <property type="entry name" value="Creatinase/prolidase N-terminal domain"/>
    <property type="match status" value="1"/>
</dbReference>
<evidence type="ECO:0000256" key="3">
    <source>
        <dbReference type="RuleBase" id="RU000590"/>
    </source>
</evidence>
<dbReference type="GO" id="GO:0046872">
    <property type="term" value="F:metal ion binding"/>
    <property type="evidence" value="ECO:0007669"/>
    <property type="project" value="UniProtKB-KW"/>
</dbReference>
<dbReference type="Pfam" id="PF00557">
    <property type="entry name" value="Peptidase_M24"/>
    <property type="match status" value="1"/>
</dbReference>
<evidence type="ECO:0000259" key="5">
    <source>
        <dbReference type="Pfam" id="PF01321"/>
    </source>
</evidence>
<keyword evidence="7" id="KW-1185">Reference proteome</keyword>
<dbReference type="PANTHER" id="PTHR46112">
    <property type="entry name" value="AMINOPEPTIDASE"/>
    <property type="match status" value="1"/>
</dbReference>
<evidence type="ECO:0000313" key="6">
    <source>
        <dbReference type="EMBL" id="UPV74443.1"/>
    </source>
</evidence>
<proteinExistence type="inferred from homology"/>
<dbReference type="SUPFAM" id="SSF55920">
    <property type="entry name" value="Creatinase/aminopeptidase"/>
    <property type="match status" value="1"/>
</dbReference>
<dbReference type="KEGG" id="halx:M0R89_18165"/>
<dbReference type="Gene3D" id="3.40.350.10">
    <property type="entry name" value="Creatinase/prolidase N-terminal domain"/>
    <property type="match status" value="1"/>
</dbReference>
<feature type="domain" description="Peptidase M24" evidence="4">
    <location>
        <begin position="153"/>
        <end position="375"/>
    </location>
</feature>
<dbReference type="Proteomes" id="UP000830729">
    <property type="component" value="Chromosome"/>
</dbReference>
<name>A0A8U0HUM3_9EURY</name>